<evidence type="ECO:0000256" key="7">
    <source>
        <dbReference type="ARBA" id="ARBA00022777"/>
    </source>
</evidence>
<dbReference type="GO" id="GO:0000155">
    <property type="term" value="F:phosphorelay sensor kinase activity"/>
    <property type="evidence" value="ECO:0007669"/>
    <property type="project" value="InterPro"/>
</dbReference>
<sequence>MTRYFNQQSLRIRVVLTQVPLTISTAVIVGIAAVFRPDALEDPLFQIGLWCQGVLLLACVLIPWGRLPRPSFLVIAYLDFVAVGFCREGSTNSLSGVGLLALFPVFWLAASGVARRISIISGTLATLLMVWVPLFLAPGPPTTEQLGRPLILPMMMLAFAITVAVMIARMDAQREQLEEKDLALREALAASHDRERLLDAIVNTIGVGLVAVDAAGHDILMNRKQRLFHRLAAPKDNADPAEADLLIFAADRCTKLTPAERPVARAIQGEIFSQVLVWAGQGNEARALSASARPIPGADGAAAGSVVAFYDVTELVTALTVKDDFVSNISHELRTPLTSILGYLGLALDDPTVLPKEVFQYLRVAERNADRLLTLVTDLLSTASRTMAIKPRLTNLAEIIEDSLDSAGPPAAENGVILLNHGREPLYATLDVGRIGQVLDNLISNAIKYSPNGGTVTVRTSTTNDSVICDVADQGIGMDKEEQSAAFDRFFRAGPALSRAIPGVGLGLLITKTIVENHNGTMHLRSEPGVGTTIGFTIPLHALTEQNTPSATGEAIQVPR</sequence>
<feature type="transmembrane region" description="Helical" evidence="10">
    <location>
        <begin position="117"/>
        <end position="138"/>
    </location>
</feature>
<feature type="domain" description="Histidine kinase" evidence="11">
    <location>
        <begin position="328"/>
        <end position="542"/>
    </location>
</feature>
<organism evidence="12 13">
    <name type="scientific">Arthrobacter terrae</name>
    <dbReference type="NCBI Taxonomy" id="2935737"/>
    <lineage>
        <taxon>Bacteria</taxon>
        <taxon>Bacillati</taxon>
        <taxon>Actinomycetota</taxon>
        <taxon>Actinomycetes</taxon>
        <taxon>Micrococcales</taxon>
        <taxon>Micrococcaceae</taxon>
        <taxon>Arthrobacter</taxon>
    </lineage>
</organism>
<dbReference type="FunFam" id="1.10.287.130:FF:000001">
    <property type="entry name" value="Two-component sensor histidine kinase"/>
    <property type="match status" value="1"/>
</dbReference>
<comment type="cofactor">
    <cofactor evidence="2">
        <name>a divalent metal cation</name>
        <dbReference type="ChEBI" id="CHEBI:60240"/>
    </cofactor>
</comment>
<evidence type="ECO:0000256" key="9">
    <source>
        <dbReference type="ARBA" id="ARBA00023136"/>
    </source>
</evidence>
<evidence type="ECO:0000256" key="2">
    <source>
        <dbReference type="ARBA" id="ARBA00001968"/>
    </source>
</evidence>
<comment type="caution">
    <text evidence="12">The sequence shown here is derived from an EMBL/GenBank/DDBJ whole genome shotgun (WGS) entry which is preliminary data.</text>
</comment>
<evidence type="ECO:0000256" key="4">
    <source>
        <dbReference type="ARBA" id="ARBA00012438"/>
    </source>
</evidence>
<dbReference type="Pfam" id="PF00512">
    <property type="entry name" value="HisKA"/>
    <property type="match status" value="1"/>
</dbReference>
<protein>
    <recommendedName>
        <fullName evidence="4">histidine kinase</fullName>
        <ecNumber evidence="4">2.7.13.3</ecNumber>
    </recommendedName>
</protein>
<dbReference type="InterPro" id="IPR036097">
    <property type="entry name" value="HisK_dim/P_sf"/>
</dbReference>
<dbReference type="EC" id="2.7.13.3" evidence="4"/>
<evidence type="ECO:0000313" key="13">
    <source>
        <dbReference type="Proteomes" id="UP000655366"/>
    </source>
</evidence>
<comment type="catalytic activity">
    <reaction evidence="1">
        <text>ATP + protein L-histidine = ADP + protein N-phospho-L-histidine.</text>
        <dbReference type="EC" id="2.7.13.3"/>
    </reaction>
</comment>
<keyword evidence="6" id="KW-0808">Transferase</keyword>
<dbReference type="GO" id="GO:0005886">
    <property type="term" value="C:plasma membrane"/>
    <property type="evidence" value="ECO:0007669"/>
    <property type="project" value="UniProtKB-SubCell"/>
</dbReference>
<dbReference type="Pfam" id="PF02518">
    <property type="entry name" value="HATPase_c"/>
    <property type="match status" value="1"/>
</dbReference>
<dbReference type="CDD" id="cd00082">
    <property type="entry name" value="HisKA"/>
    <property type="match status" value="1"/>
</dbReference>
<comment type="subcellular location">
    <subcellularLocation>
        <location evidence="3">Cell membrane</location>
    </subcellularLocation>
</comment>
<accession>A0A931CMW9</accession>
<dbReference type="InterPro" id="IPR003594">
    <property type="entry name" value="HATPase_dom"/>
</dbReference>
<dbReference type="Gene3D" id="3.30.450.20">
    <property type="entry name" value="PAS domain"/>
    <property type="match status" value="1"/>
</dbReference>
<keyword evidence="10" id="KW-1133">Transmembrane helix</keyword>
<dbReference type="GO" id="GO:0005509">
    <property type="term" value="F:calcium ion binding"/>
    <property type="evidence" value="ECO:0007669"/>
    <property type="project" value="UniProtKB-ARBA"/>
</dbReference>
<evidence type="ECO:0000313" key="12">
    <source>
        <dbReference type="EMBL" id="MBG0738349.1"/>
    </source>
</evidence>
<evidence type="ECO:0000256" key="3">
    <source>
        <dbReference type="ARBA" id="ARBA00004236"/>
    </source>
</evidence>
<dbReference type="Proteomes" id="UP000655366">
    <property type="component" value="Unassembled WGS sequence"/>
</dbReference>
<dbReference type="InterPro" id="IPR003661">
    <property type="entry name" value="HisK_dim/P_dom"/>
</dbReference>
<dbReference type="SUPFAM" id="SSF47384">
    <property type="entry name" value="Homodimeric domain of signal transducing histidine kinase"/>
    <property type="match status" value="1"/>
</dbReference>
<name>A0A931CMW9_9MICC</name>
<keyword evidence="7 12" id="KW-0418">Kinase</keyword>
<dbReference type="EMBL" id="JADNYM010000003">
    <property type="protein sequence ID" value="MBG0738349.1"/>
    <property type="molecule type" value="Genomic_DNA"/>
</dbReference>
<dbReference type="InterPro" id="IPR005467">
    <property type="entry name" value="His_kinase_dom"/>
</dbReference>
<dbReference type="PANTHER" id="PTHR43047">
    <property type="entry name" value="TWO-COMPONENT HISTIDINE PROTEIN KINASE"/>
    <property type="match status" value="1"/>
</dbReference>
<dbReference type="InterPro" id="IPR036890">
    <property type="entry name" value="HATPase_C_sf"/>
</dbReference>
<dbReference type="SMART" id="SM00388">
    <property type="entry name" value="HisKA"/>
    <property type="match status" value="1"/>
</dbReference>
<feature type="transmembrane region" description="Helical" evidence="10">
    <location>
        <begin position="150"/>
        <end position="168"/>
    </location>
</feature>
<evidence type="ECO:0000256" key="8">
    <source>
        <dbReference type="ARBA" id="ARBA00023012"/>
    </source>
</evidence>
<evidence type="ECO:0000256" key="10">
    <source>
        <dbReference type="SAM" id="Phobius"/>
    </source>
</evidence>
<dbReference type="InterPro" id="IPR035965">
    <property type="entry name" value="PAS-like_dom_sf"/>
</dbReference>
<dbReference type="GO" id="GO:0009927">
    <property type="term" value="F:histidine phosphotransfer kinase activity"/>
    <property type="evidence" value="ECO:0007669"/>
    <property type="project" value="TreeGrafter"/>
</dbReference>
<reference evidence="12 13" key="1">
    <citation type="submission" date="2020-11" db="EMBL/GenBank/DDBJ databases">
        <title>Arthrobacter antarcticus sp. nov., isolated from Antarctic Soil.</title>
        <authorList>
            <person name="Li J."/>
        </authorList>
    </citation>
    <scope>NUCLEOTIDE SEQUENCE [LARGE SCALE GENOMIC DNA]</scope>
    <source>
        <strain evidence="12 13">Z1-20</strain>
    </source>
</reference>
<proteinExistence type="predicted"/>
<dbReference type="PRINTS" id="PR00344">
    <property type="entry name" value="BCTRLSENSOR"/>
</dbReference>
<evidence type="ECO:0000256" key="5">
    <source>
        <dbReference type="ARBA" id="ARBA00022553"/>
    </source>
</evidence>
<dbReference type="PROSITE" id="PS50109">
    <property type="entry name" value="HIS_KIN"/>
    <property type="match status" value="1"/>
</dbReference>
<dbReference type="FunFam" id="3.30.565.10:FF:000006">
    <property type="entry name" value="Sensor histidine kinase WalK"/>
    <property type="match status" value="1"/>
</dbReference>
<feature type="transmembrane region" description="Helical" evidence="10">
    <location>
        <begin position="47"/>
        <end position="64"/>
    </location>
</feature>
<keyword evidence="8" id="KW-0902">Two-component regulatory system</keyword>
<dbReference type="SUPFAM" id="SSF55785">
    <property type="entry name" value="PYP-like sensor domain (PAS domain)"/>
    <property type="match status" value="1"/>
</dbReference>
<evidence type="ECO:0000256" key="1">
    <source>
        <dbReference type="ARBA" id="ARBA00000085"/>
    </source>
</evidence>
<dbReference type="Gene3D" id="3.30.565.10">
    <property type="entry name" value="Histidine kinase-like ATPase, C-terminal domain"/>
    <property type="match status" value="1"/>
</dbReference>
<evidence type="ECO:0000256" key="6">
    <source>
        <dbReference type="ARBA" id="ARBA00022679"/>
    </source>
</evidence>
<keyword evidence="9 10" id="KW-0472">Membrane</keyword>
<dbReference type="PANTHER" id="PTHR43047:SF72">
    <property type="entry name" value="OSMOSENSING HISTIDINE PROTEIN KINASE SLN1"/>
    <property type="match status" value="1"/>
</dbReference>
<dbReference type="Gene3D" id="1.10.287.130">
    <property type="match status" value="1"/>
</dbReference>
<gene>
    <name evidence="12" type="ORF">IV500_02745</name>
</gene>
<keyword evidence="10" id="KW-0812">Transmembrane</keyword>
<dbReference type="AlphaFoldDB" id="A0A931CMW9"/>
<dbReference type="SUPFAM" id="SSF55874">
    <property type="entry name" value="ATPase domain of HSP90 chaperone/DNA topoisomerase II/histidine kinase"/>
    <property type="match status" value="1"/>
</dbReference>
<dbReference type="InterPro" id="IPR004358">
    <property type="entry name" value="Sig_transdc_His_kin-like_C"/>
</dbReference>
<feature type="transmembrane region" description="Helical" evidence="10">
    <location>
        <begin position="93"/>
        <end position="110"/>
    </location>
</feature>
<feature type="transmembrane region" description="Helical" evidence="10">
    <location>
        <begin position="12"/>
        <end position="35"/>
    </location>
</feature>
<evidence type="ECO:0000259" key="11">
    <source>
        <dbReference type="PROSITE" id="PS50109"/>
    </source>
</evidence>
<dbReference type="SMART" id="SM00387">
    <property type="entry name" value="HATPase_c"/>
    <property type="match status" value="1"/>
</dbReference>
<keyword evidence="13" id="KW-1185">Reference proteome</keyword>
<dbReference type="CDD" id="cd00075">
    <property type="entry name" value="HATPase"/>
    <property type="match status" value="1"/>
</dbReference>
<keyword evidence="5" id="KW-0597">Phosphoprotein</keyword>